<sequence>MFHRNGSTYTHSLLGRLFLSSRFLPHDQNLKSRHLSRYRILHTHTVSLLSLSSLLFSSPWFPKHLSFTSVFLMCKKKKAIDATAPTHLRPPPTPPPVVSSSSFSSSAPSSSSVPLVSSGSSATKTSSQLSAVRSSLPNPAILYPFQELSLATNNFLSKPLSSSPSPCWKCSLRKRNTTVYQLPFHLSDPKSISSLLSLLIQSHHANIVPLLGASLPSPSHHYIYLVYSFTPSSSSLSSCLRNPHNPSYTPLNTWLSRVQVASDMATGLEYIHLHSPASFHGRLSSSAILITEQPSLRALVSLYGAADLSGDVRPASVEESRRGYVAPEVLNRTTSASHQSDVYAFGVLLLELISGEEPVKYRLDKGTKEMKQVSVIDKANKVMKGEGDERKGKLRRWVDRRLNDSFPVEAAERLIQIALKCVEQDPTVRPDMTWVAGKLSKVFLESKMWSDRLRVPTDISVSVGPR</sequence>
<dbReference type="PANTHER" id="PTHR46863">
    <property type="entry name" value="OS09G0572100 PROTEIN"/>
    <property type="match status" value="1"/>
</dbReference>
<dbReference type="PANTHER" id="PTHR46863:SF6">
    <property type="entry name" value="OS09G0572100 PROTEIN"/>
    <property type="match status" value="1"/>
</dbReference>
<dbReference type="AlphaFoldDB" id="A0AAV8E5I6"/>
<evidence type="ECO:0000313" key="3">
    <source>
        <dbReference type="EMBL" id="KAJ4773627.1"/>
    </source>
</evidence>
<evidence type="ECO:0000313" key="4">
    <source>
        <dbReference type="Proteomes" id="UP001140206"/>
    </source>
</evidence>
<dbReference type="InterPro" id="IPR001245">
    <property type="entry name" value="Ser-Thr/Tyr_kinase_cat_dom"/>
</dbReference>
<dbReference type="GO" id="GO:0005524">
    <property type="term" value="F:ATP binding"/>
    <property type="evidence" value="ECO:0007669"/>
    <property type="project" value="InterPro"/>
</dbReference>
<proteinExistence type="predicted"/>
<feature type="region of interest" description="Disordered" evidence="1">
    <location>
        <begin position="83"/>
        <end position="103"/>
    </location>
</feature>
<reference evidence="3" key="1">
    <citation type="submission" date="2022-08" db="EMBL/GenBank/DDBJ databases">
        <authorList>
            <person name="Marques A."/>
        </authorList>
    </citation>
    <scope>NUCLEOTIDE SEQUENCE</scope>
    <source>
        <strain evidence="3">RhyPub2mFocal</strain>
        <tissue evidence="3">Leaves</tissue>
    </source>
</reference>
<dbReference type="PROSITE" id="PS50011">
    <property type="entry name" value="PROTEIN_KINASE_DOM"/>
    <property type="match status" value="1"/>
</dbReference>
<protein>
    <submittedName>
        <fullName evidence="3">Protein kinase superfamily protein</fullName>
    </submittedName>
</protein>
<comment type="caution">
    <text evidence="3">The sequence shown here is derived from an EMBL/GenBank/DDBJ whole genome shotgun (WGS) entry which is preliminary data.</text>
</comment>
<organism evidence="3 4">
    <name type="scientific">Rhynchospora pubera</name>
    <dbReference type="NCBI Taxonomy" id="906938"/>
    <lineage>
        <taxon>Eukaryota</taxon>
        <taxon>Viridiplantae</taxon>
        <taxon>Streptophyta</taxon>
        <taxon>Embryophyta</taxon>
        <taxon>Tracheophyta</taxon>
        <taxon>Spermatophyta</taxon>
        <taxon>Magnoliopsida</taxon>
        <taxon>Liliopsida</taxon>
        <taxon>Poales</taxon>
        <taxon>Cyperaceae</taxon>
        <taxon>Cyperoideae</taxon>
        <taxon>Rhynchosporeae</taxon>
        <taxon>Rhynchospora</taxon>
    </lineage>
</organism>
<dbReference type="InterPro" id="IPR000719">
    <property type="entry name" value="Prot_kinase_dom"/>
</dbReference>
<gene>
    <name evidence="3" type="ORF">LUZ62_057884</name>
</gene>
<dbReference type="GO" id="GO:0004672">
    <property type="term" value="F:protein kinase activity"/>
    <property type="evidence" value="ECO:0007669"/>
    <property type="project" value="InterPro"/>
</dbReference>
<dbReference type="EMBL" id="JAMFTS010000003">
    <property type="protein sequence ID" value="KAJ4773627.1"/>
    <property type="molecule type" value="Genomic_DNA"/>
</dbReference>
<dbReference type="Gene3D" id="1.10.510.10">
    <property type="entry name" value="Transferase(Phosphotransferase) domain 1"/>
    <property type="match status" value="1"/>
</dbReference>
<dbReference type="Proteomes" id="UP001140206">
    <property type="component" value="Chromosome 3"/>
</dbReference>
<dbReference type="InterPro" id="IPR011009">
    <property type="entry name" value="Kinase-like_dom_sf"/>
</dbReference>
<accession>A0AAV8E5I6</accession>
<keyword evidence="3" id="KW-0808">Transferase</keyword>
<feature type="compositionally biased region" description="Pro residues" evidence="1">
    <location>
        <begin position="88"/>
        <end position="97"/>
    </location>
</feature>
<feature type="domain" description="Protein kinase" evidence="2">
    <location>
        <begin position="110"/>
        <end position="444"/>
    </location>
</feature>
<keyword evidence="4" id="KW-1185">Reference proteome</keyword>
<keyword evidence="3" id="KW-0418">Kinase</keyword>
<dbReference type="SUPFAM" id="SSF56112">
    <property type="entry name" value="Protein kinase-like (PK-like)"/>
    <property type="match status" value="1"/>
</dbReference>
<name>A0AAV8E5I6_9POAL</name>
<evidence type="ECO:0000256" key="1">
    <source>
        <dbReference type="SAM" id="MobiDB-lite"/>
    </source>
</evidence>
<dbReference type="Pfam" id="PF07714">
    <property type="entry name" value="PK_Tyr_Ser-Thr"/>
    <property type="match status" value="1"/>
</dbReference>
<evidence type="ECO:0000259" key="2">
    <source>
        <dbReference type="PROSITE" id="PS50011"/>
    </source>
</evidence>